<comment type="subcellular location">
    <subcellularLocation>
        <location evidence="1">Cell inner membrane</location>
        <topology evidence="1">Multi-pass membrane protein</topology>
    </subcellularLocation>
    <subcellularLocation>
        <location evidence="14">Cell membrane</location>
        <topology evidence="14">Multi-pass membrane protein</topology>
    </subcellularLocation>
</comment>
<evidence type="ECO:0000256" key="7">
    <source>
        <dbReference type="ARBA" id="ARBA00022982"/>
    </source>
</evidence>
<dbReference type="AlphaFoldDB" id="A0A1E2VDR8"/>
<dbReference type="Proteomes" id="UP000094291">
    <property type="component" value="Unassembled WGS sequence"/>
</dbReference>
<keyword evidence="8 14" id="KW-1133">Transmembrane helix</keyword>
<comment type="function">
    <text evidence="14">Required for disulfide bond formation in some periplasmic proteins. Acts by oxidizing the DsbA protein.</text>
</comment>
<keyword evidence="12 14" id="KW-0143">Chaperone</keyword>
<dbReference type="InterPro" id="IPR022920">
    <property type="entry name" value="Disulphide_bond_form_DsbB"/>
</dbReference>
<evidence type="ECO:0000256" key="14">
    <source>
        <dbReference type="HAMAP-Rule" id="MF_00286"/>
    </source>
</evidence>
<evidence type="ECO:0000256" key="9">
    <source>
        <dbReference type="ARBA" id="ARBA00023002"/>
    </source>
</evidence>
<keyword evidence="5" id="KW-0997">Cell inner membrane</keyword>
<feature type="topological domain" description="Periplasmic" evidence="14">
    <location>
        <begin position="25"/>
        <end position="42"/>
    </location>
</feature>
<keyword evidence="6 14" id="KW-0812">Transmembrane</keyword>
<accession>A0A1E2VDR8</accession>
<proteinExistence type="inferred from homology"/>
<dbReference type="SUPFAM" id="SSF158442">
    <property type="entry name" value="DsbB-like"/>
    <property type="match status" value="1"/>
</dbReference>
<evidence type="ECO:0000313" key="17">
    <source>
        <dbReference type="Proteomes" id="UP000094291"/>
    </source>
</evidence>
<evidence type="ECO:0000313" key="16">
    <source>
        <dbReference type="EMBL" id="ODC05104.1"/>
    </source>
</evidence>
<sequence>MLSSRSLNLLGFLMCAGMLTFALYLQHVVGLDPCPLCIFQRVAVMAAGLLFLVAFLHGAGALGSRFHGVLTLGASLVGIGLALRHLWLQSLPADQVPSCGPGLDYMMDVLPLMQVFKEVLSGSGECAEIEGIFMGITLPGWTLMGFAVLALLALMNIVKFRR</sequence>
<dbReference type="PANTHER" id="PTHR36570:SF3">
    <property type="entry name" value="DISULFIDE BOND FORMATION PROTEIN B"/>
    <property type="match status" value="1"/>
</dbReference>
<keyword evidence="3 14" id="KW-0813">Transport</keyword>
<keyword evidence="13 14" id="KW-0676">Redox-active center</keyword>
<evidence type="ECO:0000256" key="1">
    <source>
        <dbReference type="ARBA" id="ARBA00004429"/>
    </source>
</evidence>
<evidence type="ECO:0000256" key="3">
    <source>
        <dbReference type="ARBA" id="ARBA00022448"/>
    </source>
</evidence>
<evidence type="ECO:0000256" key="12">
    <source>
        <dbReference type="ARBA" id="ARBA00023186"/>
    </source>
</evidence>
<keyword evidence="17" id="KW-1185">Reference proteome</keyword>
<evidence type="ECO:0000256" key="4">
    <source>
        <dbReference type="ARBA" id="ARBA00022475"/>
    </source>
</evidence>
<evidence type="ECO:0000256" key="11">
    <source>
        <dbReference type="ARBA" id="ARBA00023157"/>
    </source>
</evidence>
<evidence type="ECO:0000256" key="15">
    <source>
        <dbReference type="SAM" id="Phobius"/>
    </source>
</evidence>
<keyword evidence="7 14" id="KW-0249">Electron transport</keyword>
<comment type="similarity">
    <text evidence="2 14">Belongs to the DsbB family.</text>
</comment>
<gene>
    <name evidence="14" type="primary">dsbB</name>
    <name evidence="16" type="ORF">BFW38_01215</name>
</gene>
<feature type="transmembrane region" description="Helical" evidence="15">
    <location>
        <begin position="38"/>
        <end position="56"/>
    </location>
</feature>
<keyword evidence="11 14" id="KW-1015">Disulfide bond</keyword>
<dbReference type="GO" id="GO:0009055">
    <property type="term" value="F:electron transfer activity"/>
    <property type="evidence" value="ECO:0007669"/>
    <property type="project" value="UniProtKB-UniRule"/>
</dbReference>
<evidence type="ECO:0000256" key="6">
    <source>
        <dbReference type="ARBA" id="ARBA00022692"/>
    </source>
</evidence>
<dbReference type="EMBL" id="MDTQ01000001">
    <property type="protein sequence ID" value="ODC05104.1"/>
    <property type="molecule type" value="Genomic_DNA"/>
</dbReference>
<protein>
    <recommendedName>
        <fullName evidence="14">Disulfide bond formation protein B</fullName>
    </recommendedName>
    <alternativeName>
        <fullName evidence="14">Disulfide oxidoreductase</fullName>
    </alternativeName>
</protein>
<dbReference type="HAMAP" id="MF_00286">
    <property type="entry name" value="DsbB"/>
    <property type="match status" value="1"/>
</dbReference>
<dbReference type="STRING" id="197479.BFW38_01215"/>
<dbReference type="PANTHER" id="PTHR36570">
    <property type="entry name" value="DISULFIDE BOND FORMATION PROTEIN B"/>
    <property type="match status" value="1"/>
</dbReference>
<feature type="topological domain" description="Cytoplasmic" evidence="14">
    <location>
        <begin position="160"/>
        <end position="162"/>
    </location>
</feature>
<reference evidence="16 17" key="1">
    <citation type="submission" date="2016-08" db="EMBL/GenBank/DDBJ databases">
        <authorList>
            <person name="Seilhamer J.J."/>
        </authorList>
    </citation>
    <scope>NUCLEOTIDE SEQUENCE [LARGE SCALE GENOMIC DNA]</scope>
    <source>
        <strain evidence="16 17">PH27A</strain>
    </source>
</reference>
<keyword evidence="10 14" id="KW-0472">Membrane</keyword>
<evidence type="ECO:0000256" key="10">
    <source>
        <dbReference type="ARBA" id="ARBA00023136"/>
    </source>
</evidence>
<evidence type="ECO:0000256" key="8">
    <source>
        <dbReference type="ARBA" id="ARBA00022989"/>
    </source>
</evidence>
<dbReference type="GO" id="GO:0006457">
    <property type="term" value="P:protein folding"/>
    <property type="evidence" value="ECO:0007669"/>
    <property type="project" value="InterPro"/>
</dbReference>
<organism evidence="16 17">
    <name type="scientific">Terasakiispira papahanaumokuakeensis</name>
    <dbReference type="NCBI Taxonomy" id="197479"/>
    <lineage>
        <taxon>Bacteria</taxon>
        <taxon>Pseudomonadati</taxon>
        <taxon>Pseudomonadota</taxon>
        <taxon>Gammaproteobacteria</taxon>
        <taxon>Oceanospirillales</taxon>
        <taxon>Terasakiispira</taxon>
    </lineage>
</organism>
<dbReference type="GO" id="GO:0005886">
    <property type="term" value="C:plasma membrane"/>
    <property type="evidence" value="ECO:0007669"/>
    <property type="project" value="UniProtKB-SubCell"/>
</dbReference>
<feature type="disulfide bond" description="Redox-active" evidence="14">
    <location>
        <begin position="34"/>
        <end position="37"/>
    </location>
</feature>
<keyword evidence="4 14" id="KW-1003">Cell membrane</keyword>
<dbReference type="Pfam" id="PF02600">
    <property type="entry name" value="DsbB"/>
    <property type="match status" value="1"/>
</dbReference>
<evidence type="ECO:0000256" key="5">
    <source>
        <dbReference type="ARBA" id="ARBA00022519"/>
    </source>
</evidence>
<comment type="caution">
    <text evidence="14">Lacks conserved residue(s) required for the propagation of feature annotation.</text>
</comment>
<comment type="caution">
    <text evidence="16">The sequence shown here is derived from an EMBL/GenBank/DDBJ whole genome shotgun (WGS) entry which is preliminary data.</text>
</comment>
<dbReference type="InterPro" id="IPR050183">
    <property type="entry name" value="DsbB"/>
</dbReference>
<dbReference type="OrthoDB" id="3711263at2"/>
<evidence type="ECO:0000256" key="13">
    <source>
        <dbReference type="ARBA" id="ARBA00023284"/>
    </source>
</evidence>
<evidence type="ECO:0000256" key="2">
    <source>
        <dbReference type="ARBA" id="ARBA00008823"/>
    </source>
</evidence>
<keyword evidence="9 14" id="KW-0560">Oxidoreductase</keyword>
<dbReference type="Gene3D" id="1.20.1550.10">
    <property type="entry name" value="DsbB-like"/>
    <property type="match status" value="1"/>
</dbReference>
<feature type="transmembrane region" description="Helical" evidence="15">
    <location>
        <begin position="68"/>
        <end position="87"/>
    </location>
</feature>
<feature type="topological domain" description="Cytoplasmic" evidence="14">
    <location>
        <begin position="1"/>
        <end position="7"/>
    </location>
</feature>
<dbReference type="GO" id="GO:0015035">
    <property type="term" value="F:protein-disulfide reductase activity"/>
    <property type="evidence" value="ECO:0007669"/>
    <property type="project" value="UniProtKB-UniRule"/>
</dbReference>
<dbReference type="InterPro" id="IPR003752">
    <property type="entry name" value="DiS_bond_form_DsbB/BdbC"/>
</dbReference>
<feature type="transmembrane region" description="Helical" evidence="15">
    <location>
        <begin position="7"/>
        <end position="26"/>
    </location>
</feature>
<feature type="transmembrane region" description="Helical" evidence="15">
    <location>
        <begin position="138"/>
        <end position="158"/>
    </location>
</feature>
<name>A0A1E2VDR8_9GAMM</name>
<dbReference type="InterPro" id="IPR023380">
    <property type="entry name" value="DsbB-like_sf"/>
</dbReference>